<keyword evidence="1" id="KW-0812">Transmembrane</keyword>
<keyword evidence="1" id="KW-1133">Transmembrane helix</keyword>
<reference evidence="2" key="2">
    <citation type="journal article" date="2015" name="Data Brief">
        <title>Shoot transcriptome of the giant reed, Arundo donax.</title>
        <authorList>
            <person name="Barrero R.A."/>
            <person name="Guerrero F.D."/>
            <person name="Moolhuijzen P."/>
            <person name="Goolsby J.A."/>
            <person name="Tidwell J."/>
            <person name="Bellgard S.E."/>
            <person name="Bellgard M.I."/>
        </authorList>
    </citation>
    <scope>NUCLEOTIDE SEQUENCE</scope>
    <source>
        <tissue evidence="2">Shoot tissue taken approximately 20 cm above the soil surface</tissue>
    </source>
</reference>
<name>A0A0A9DSV2_ARUDO</name>
<sequence>MTNNKISLYVTTVIFFIYSLTWQTIIVISVAKTKPFEVSLAYFDLQITCSSSTVQNNNKNRKGA</sequence>
<reference evidence="2" key="1">
    <citation type="submission" date="2014-09" db="EMBL/GenBank/DDBJ databases">
        <authorList>
            <person name="Magalhaes I.L.F."/>
            <person name="Oliveira U."/>
            <person name="Santos F.R."/>
            <person name="Vidigal T.H.D.A."/>
            <person name="Brescovit A.D."/>
            <person name="Santos A.J."/>
        </authorList>
    </citation>
    <scope>NUCLEOTIDE SEQUENCE</scope>
    <source>
        <tissue evidence="2">Shoot tissue taken approximately 20 cm above the soil surface</tissue>
    </source>
</reference>
<dbReference type="EMBL" id="GBRH01209155">
    <property type="protein sequence ID" value="JAD88740.1"/>
    <property type="molecule type" value="Transcribed_RNA"/>
</dbReference>
<keyword evidence="1" id="KW-0472">Membrane</keyword>
<accession>A0A0A9DSV2</accession>
<proteinExistence type="predicted"/>
<feature type="transmembrane region" description="Helical" evidence="1">
    <location>
        <begin position="6"/>
        <end position="31"/>
    </location>
</feature>
<evidence type="ECO:0000313" key="2">
    <source>
        <dbReference type="EMBL" id="JAD88740.1"/>
    </source>
</evidence>
<evidence type="ECO:0000256" key="1">
    <source>
        <dbReference type="SAM" id="Phobius"/>
    </source>
</evidence>
<dbReference type="AlphaFoldDB" id="A0A0A9DSV2"/>
<organism evidence="2">
    <name type="scientific">Arundo donax</name>
    <name type="common">Giant reed</name>
    <name type="synonym">Donax arundinaceus</name>
    <dbReference type="NCBI Taxonomy" id="35708"/>
    <lineage>
        <taxon>Eukaryota</taxon>
        <taxon>Viridiplantae</taxon>
        <taxon>Streptophyta</taxon>
        <taxon>Embryophyta</taxon>
        <taxon>Tracheophyta</taxon>
        <taxon>Spermatophyta</taxon>
        <taxon>Magnoliopsida</taxon>
        <taxon>Liliopsida</taxon>
        <taxon>Poales</taxon>
        <taxon>Poaceae</taxon>
        <taxon>PACMAD clade</taxon>
        <taxon>Arundinoideae</taxon>
        <taxon>Arundineae</taxon>
        <taxon>Arundo</taxon>
    </lineage>
</organism>
<protein>
    <submittedName>
        <fullName evidence="2">Uncharacterized protein</fullName>
    </submittedName>
</protein>